<sequence>MSLERVKLPAADDLGDGEHGRPAAGVHRPDPYRRRLLPLGLRRVHDDALVLHLMYWPDEIRDPTELLPPPVEVTEDESGSRYGTWSSL</sequence>
<protein>
    <submittedName>
        <fullName evidence="2">Uncharacterized protein</fullName>
    </submittedName>
</protein>
<accession>A0ABV1U9B9</accession>
<feature type="region of interest" description="Disordered" evidence="1">
    <location>
        <begin position="62"/>
        <end position="88"/>
    </location>
</feature>
<reference evidence="2 3" key="1">
    <citation type="submission" date="2024-06" db="EMBL/GenBank/DDBJ databases">
        <title>The Natural Products Discovery Center: Release of the First 8490 Sequenced Strains for Exploring Actinobacteria Biosynthetic Diversity.</title>
        <authorList>
            <person name="Kalkreuter E."/>
            <person name="Kautsar S.A."/>
            <person name="Yang D."/>
            <person name="Bader C.D."/>
            <person name="Teijaro C.N."/>
            <person name="Fluegel L."/>
            <person name="Davis C.M."/>
            <person name="Simpson J.R."/>
            <person name="Lauterbach L."/>
            <person name="Steele A.D."/>
            <person name="Gui C."/>
            <person name="Meng S."/>
            <person name="Li G."/>
            <person name="Viehrig K."/>
            <person name="Ye F."/>
            <person name="Su P."/>
            <person name="Kiefer A.F."/>
            <person name="Nichols A."/>
            <person name="Cepeda A.J."/>
            <person name="Yan W."/>
            <person name="Fan B."/>
            <person name="Jiang Y."/>
            <person name="Adhikari A."/>
            <person name="Zheng C.-J."/>
            <person name="Schuster L."/>
            <person name="Cowan T.M."/>
            <person name="Smanski M.J."/>
            <person name="Chevrette M.G."/>
            <person name="De Carvalho L.P.S."/>
            <person name="Shen B."/>
        </authorList>
    </citation>
    <scope>NUCLEOTIDE SEQUENCE [LARGE SCALE GENOMIC DNA]</scope>
    <source>
        <strain evidence="2 3">NPDC001166</strain>
    </source>
</reference>
<feature type="compositionally biased region" description="Basic and acidic residues" evidence="1">
    <location>
        <begin position="16"/>
        <end position="31"/>
    </location>
</feature>
<dbReference type="Proteomes" id="UP001470023">
    <property type="component" value="Unassembled WGS sequence"/>
</dbReference>
<dbReference type="EMBL" id="JBEPAZ010000018">
    <property type="protein sequence ID" value="MER6430279.1"/>
    <property type="molecule type" value="Genomic_DNA"/>
</dbReference>
<organism evidence="2 3">
    <name type="scientific">Streptomyces sp. 900105245</name>
    <dbReference type="NCBI Taxonomy" id="3154379"/>
    <lineage>
        <taxon>Bacteria</taxon>
        <taxon>Bacillati</taxon>
        <taxon>Actinomycetota</taxon>
        <taxon>Actinomycetes</taxon>
        <taxon>Kitasatosporales</taxon>
        <taxon>Streptomycetaceae</taxon>
        <taxon>Streptomyces</taxon>
    </lineage>
</organism>
<feature type="region of interest" description="Disordered" evidence="1">
    <location>
        <begin position="1"/>
        <end position="31"/>
    </location>
</feature>
<evidence type="ECO:0000313" key="3">
    <source>
        <dbReference type="Proteomes" id="UP001470023"/>
    </source>
</evidence>
<proteinExistence type="predicted"/>
<comment type="caution">
    <text evidence="2">The sequence shown here is derived from an EMBL/GenBank/DDBJ whole genome shotgun (WGS) entry which is preliminary data.</text>
</comment>
<name>A0ABV1U9B9_9ACTN</name>
<evidence type="ECO:0000256" key="1">
    <source>
        <dbReference type="SAM" id="MobiDB-lite"/>
    </source>
</evidence>
<dbReference type="RefSeq" id="WP_263277963.1">
    <property type="nucleotide sequence ID" value="NZ_JBEOZW010000029.1"/>
</dbReference>
<keyword evidence="3" id="KW-1185">Reference proteome</keyword>
<evidence type="ECO:0000313" key="2">
    <source>
        <dbReference type="EMBL" id="MER6430279.1"/>
    </source>
</evidence>
<gene>
    <name evidence="2" type="ORF">ABT272_21420</name>
</gene>